<dbReference type="InterPro" id="IPR051393">
    <property type="entry name" value="ABC_transporter_permease"/>
</dbReference>
<protein>
    <submittedName>
        <fullName evidence="9">Sugar ABC transporter permease</fullName>
    </submittedName>
</protein>
<reference evidence="9 10" key="1">
    <citation type="submission" date="2020-08" db="EMBL/GenBank/DDBJ databases">
        <title>A Genomic Blueprint of the Chicken Gut Microbiome.</title>
        <authorList>
            <person name="Gilroy R."/>
            <person name="Ravi A."/>
            <person name="Getino M."/>
            <person name="Pursley I."/>
            <person name="Horton D.L."/>
            <person name="Alikhan N.-F."/>
            <person name="Baker D."/>
            <person name="Gharbi K."/>
            <person name="Hall N."/>
            <person name="Watson M."/>
            <person name="Adriaenssens E.M."/>
            <person name="Foster-Nyarko E."/>
            <person name="Jarju S."/>
            <person name="Secka A."/>
            <person name="Antonio M."/>
            <person name="Oren A."/>
            <person name="Chaudhuri R."/>
            <person name="La Ragione R.M."/>
            <person name="Hildebrand F."/>
            <person name="Pallen M.J."/>
        </authorList>
    </citation>
    <scope>NUCLEOTIDE SEQUENCE [LARGE SCALE GENOMIC DNA]</scope>
    <source>
        <strain evidence="9 10">Sa1BUA1</strain>
    </source>
</reference>
<name>A0ABR8Z3S9_9MICO</name>
<keyword evidence="4 7" id="KW-0812">Transmembrane</keyword>
<feature type="transmembrane region" description="Helical" evidence="7">
    <location>
        <begin position="259"/>
        <end position="276"/>
    </location>
</feature>
<dbReference type="PANTHER" id="PTHR30193">
    <property type="entry name" value="ABC TRANSPORTER PERMEASE PROTEIN"/>
    <property type="match status" value="1"/>
</dbReference>
<comment type="subcellular location">
    <subcellularLocation>
        <location evidence="1 7">Cell membrane</location>
        <topology evidence="1 7">Multi-pass membrane protein</topology>
    </subcellularLocation>
</comment>
<evidence type="ECO:0000256" key="7">
    <source>
        <dbReference type="RuleBase" id="RU363032"/>
    </source>
</evidence>
<proteinExistence type="inferred from homology"/>
<evidence type="ECO:0000256" key="2">
    <source>
        <dbReference type="ARBA" id="ARBA00022448"/>
    </source>
</evidence>
<dbReference type="InterPro" id="IPR035906">
    <property type="entry name" value="MetI-like_sf"/>
</dbReference>
<dbReference type="Gene3D" id="1.10.3720.10">
    <property type="entry name" value="MetI-like"/>
    <property type="match status" value="1"/>
</dbReference>
<feature type="domain" description="ABC transmembrane type-1" evidence="8">
    <location>
        <begin position="61"/>
        <end position="277"/>
    </location>
</feature>
<evidence type="ECO:0000259" key="8">
    <source>
        <dbReference type="PROSITE" id="PS50928"/>
    </source>
</evidence>
<comment type="similarity">
    <text evidence="7">Belongs to the binding-protein-dependent transport system permease family.</text>
</comment>
<organism evidence="9 10">
    <name type="scientific">Oceanitalea stevensii</name>
    <dbReference type="NCBI Taxonomy" id="2763072"/>
    <lineage>
        <taxon>Bacteria</taxon>
        <taxon>Bacillati</taxon>
        <taxon>Actinomycetota</taxon>
        <taxon>Actinomycetes</taxon>
        <taxon>Micrococcales</taxon>
        <taxon>Bogoriellaceae</taxon>
        <taxon>Georgenia</taxon>
    </lineage>
</organism>
<evidence type="ECO:0000256" key="4">
    <source>
        <dbReference type="ARBA" id="ARBA00022692"/>
    </source>
</evidence>
<feature type="transmembrane region" description="Helical" evidence="7">
    <location>
        <begin position="98"/>
        <end position="118"/>
    </location>
</feature>
<evidence type="ECO:0000256" key="1">
    <source>
        <dbReference type="ARBA" id="ARBA00004651"/>
    </source>
</evidence>
<dbReference type="InterPro" id="IPR000515">
    <property type="entry name" value="MetI-like"/>
</dbReference>
<evidence type="ECO:0000256" key="6">
    <source>
        <dbReference type="ARBA" id="ARBA00023136"/>
    </source>
</evidence>
<feature type="transmembrane region" description="Helical" evidence="7">
    <location>
        <begin position="204"/>
        <end position="224"/>
    </location>
</feature>
<feature type="transmembrane region" description="Helical" evidence="7">
    <location>
        <begin position="65"/>
        <end position="86"/>
    </location>
</feature>
<evidence type="ECO:0000313" key="9">
    <source>
        <dbReference type="EMBL" id="MBD8062991.1"/>
    </source>
</evidence>
<keyword evidence="3" id="KW-1003">Cell membrane</keyword>
<evidence type="ECO:0000256" key="3">
    <source>
        <dbReference type="ARBA" id="ARBA00022475"/>
    </source>
</evidence>
<dbReference type="PANTHER" id="PTHR30193:SF37">
    <property type="entry name" value="INNER MEMBRANE ABC TRANSPORTER PERMEASE PROTEIN YCJO"/>
    <property type="match status" value="1"/>
</dbReference>
<dbReference type="Proteomes" id="UP000661894">
    <property type="component" value="Unassembled WGS sequence"/>
</dbReference>
<keyword evidence="6 7" id="KW-0472">Membrane</keyword>
<keyword evidence="5 7" id="KW-1133">Transmembrane helix</keyword>
<dbReference type="PROSITE" id="PS50928">
    <property type="entry name" value="ABC_TM1"/>
    <property type="match status" value="1"/>
</dbReference>
<accession>A0ABR8Z3S9</accession>
<feature type="transmembrane region" description="Helical" evidence="7">
    <location>
        <begin position="151"/>
        <end position="175"/>
    </location>
</feature>
<dbReference type="CDD" id="cd06261">
    <property type="entry name" value="TM_PBP2"/>
    <property type="match status" value="1"/>
</dbReference>
<keyword evidence="2 7" id="KW-0813">Transport</keyword>
<evidence type="ECO:0000256" key="5">
    <source>
        <dbReference type="ARBA" id="ARBA00022989"/>
    </source>
</evidence>
<dbReference type="EMBL" id="JACSPO010000006">
    <property type="protein sequence ID" value="MBD8062991.1"/>
    <property type="molecule type" value="Genomic_DNA"/>
</dbReference>
<gene>
    <name evidence="9" type="ORF">H9624_11740</name>
</gene>
<dbReference type="SUPFAM" id="SSF161098">
    <property type="entry name" value="MetI-like"/>
    <property type="match status" value="1"/>
</dbReference>
<dbReference type="Pfam" id="PF00528">
    <property type="entry name" value="BPD_transp_1"/>
    <property type="match status" value="1"/>
</dbReference>
<keyword evidence="10" id="KW-1185">Reference proteome</keyword>
<comment type="caution">
    <text evidence="9">The sequence shown here is derived from an EMBL/GenBank/DDBJ whole genome shotgun (WGS) entry which is preliminary data.</text>
</comment>
<sequence length="288" mass="31742">MIAPAAIGLLLFVLLPFLLAGWLSTQNVRLDTPQPPSWFGLEHYRRILLDPDFRGEFLTGLRNNLIFAAVVVPVQTSLALALAVLLNRPLRGMPVFRTFFFMPVVFPMALVAVVWKVIYTRGELGLLNSVLDTVSFGLIPSQDWLGSPSTALAAIIIMSIWQGVGLQMVILLAGLQGIPGELYEAAALDKAGPWQRFRHVTLPGLRNTLIFVAMVTTILSFRVFDQVYIMTGGGPQDATTTVMYQAVTTAFTANNVGRASAITVLFFLIVLTITLIQRRVLREEREIA</sequence>
<evidence type="ECO:0000313" key="10">
    <source>
        <dbReference type="Proteomes" id="UP000661894"/>
    </source>
</evidence>